<name>A0A2M4DI98_ANODA</name>
<dbReference type="AlphaFoldDB" id="A0A2M4DI98"/>
<sequence>MRVGLGQVSVCVCLGFRHTYSASSPVACVDWVGKWTFCFPFQDIISRHHQRRSSKCVVWGSVASSLLLA</sequence>
<evidence type="ECO:0000313" key="1">
    <source>
        <dbReference type="EMBL" id="MBW77292.1"/>
    </source>
</evidence>
<accession>A0A2M4DI98</accession>
<proteinExistence type="predicted"/>
<dbReference type="EMBL" id="GGFL01013114">
    <property type="protein sequence ID" value="MBW77292.1"/>
    <property type="molecule type" value="Transcribed_RNA"/>
</dbReference>
<reference evidence="1" key="1">
    <citation type="submission" date="2018-01" db="EMBL/GenBank/DDBJ databases">
        <title>An insight into the sialome of Amazonian anophelines.</title>
        <authorList>
            <person name="Ribeiro J.M."/>
            <person name="Scarpassa V."/>
            <person name="Calvo E."/>
        </authorList>
    </citation>
    <scope>NUCLEOTIDE SEQUENCE</scope>
</reference>
<organism evidence="1">
    <name type="scientific">Anopheles darlingi</name>
    <name type="common">Mosquito</name>
    <dbReference type="NCBI Taxonomy" id="43151"/>
    <lineage>
        <taxon>Eukaryota</taxon>
        <taxon>Metazoa</taxon>
        <taxon>Ecdysozoa</taxon>
        <taxon>Arthropoda</taxon>
        <taxon>Hexapoda</taxon>
        <taxon>Insecta</taxon>
        <taxon>Pterygota</taxon>
        <taxon>Neoptera</taxon>
        <taxon>Endopterygota</taxon>
        <taxon>Diptera</taxon>
        <taxon>Nematocera</taxon>
        <taxon>Culicoidea</taxon>
        <taxon>Culicidae</taxon>
        <taxon>Anophelinae</taxon>
        <taxon>Anopheles</taxon>
    </lineage>
</organism>
<protein>
    <submittedName>
        <fullName evidence="1">Putative secreted protein</fullName>
    </submittedName>
</protein>